<protein>
    <submittedName>
        <fullName evidence="1">Uncharacterized protein</fullName>
    </submittedName>
</protein>
<dbReference type="AlphaFoldDB" id="V6SG57"/>
<reference evidence="1 2" key="1">
    <citation type="submission" date="2013-08" db="EMBL/GenBank/DDBJ databases">
        <title>Flavobacterium limnosediminis JC2902 genome sequencing.</title>
        <authorList>
            <person name="Lee K."/>
            <person name="Yi H."/>
            <person name="Park S."/>
            <person name="Chun J."/>
        </authorList>
    </citation>
    <scope>NUCLEOTIDE SEQUENCE [LARGE SCALE GENOMIC DNA]</scope>
    <source>
        <strain evidence="1 2">JC2902</strain>
    </source>
</reference>
<comment type="caution">
    <text evidence="1">The sequence shown here is derived from an EMBL/GenBank/DDBJ whole genome shotgun (WGS) entry which is preliminary data.</text>
</comment>
<dbReference type="STRING" id="1341181.FLJC2902T_31740"/>
<name>V6SG57_9FLAO</name>
<keyword evidence="2" id="KW-1185">Reference proteome</keyword>
<dbReference type="Proteomes" id="UP000018004">
    <property type="component" value="Unassembled WGS sequence"/>
</dbReference>
<gene>
    <name evidence="1" type="ORF">FLJC2902T_31740</name>
</gene>
<accession>V6SG57</accession>
<evidence type="ECO:0000313" key="2">
    <source>
        <dbReference type="Proteomes" id="UP000018004"/>
    </source>
</evidence>
<sequence length="60" mass="6472">MIFGSITANVPPALCSGGFLLLTFTNIPKSLKGKSFFKEELHSLTIPNKSLNPPLHKTAC</sequence>
<organism evidence="1 2">
    <name type="scientific">Flavobacterium limnosediminis JC2902</name>
    <dbReference type="NCBI Taxonomy" id="1341181"/>
    <lineage>
        <taxon>Bacteria</taxon>
        <taxon>Pseudomonadati</taxon>
        <taxon>Bacteroidota</taxon>
        <taxon>Flavobacteriia</taxon>
        <taxon>Flavobacteriales</taxon>
        <taxon>Flavobacteriaceae</taxon>
        <taxon>Flavobacterium</taxon>
    </lineage>
</organism>
<dbReference type="EMBL" id="AVGG01000033">
    <property type="protein sequence ID" value="ESU25232.1"/>
    <property type="molecule type" value="Genomic_DNA"/>
</dbReference>
<proteinExistence type="predicted"/>
<evidence type="ECO:0000313" key="1">
    <source>
        <dbReference type="EMBL" id="ESU25232.1"/>
    </source>
</evidence>